<evidence type="ECO:0000313" key="2">
    <source>
        <dbReference type="Proteomes" id="UP000034637"/>
    </source>
</evidence>
<dbReference type="EMBL" id="LCPP01000037">
    <property type="protein sequence ID" value="KKU99074.1"/>
    <property type="molecule type" value="Genomic_DNA"/>
</dbReference>
<proteinExistence type="predicted"/>
<name>A0A0G1UXV6_9BACT</name>
<dbReference type="Proteomes" id="UP000034637">
    <property type="component" value="Unassembled WGS sequence"/>
</dbReference>
<protein>
    <submittedName>
        <fullName evidence="1">Uncharacterized protein</fullName>
    </submittedName>
</protein>
<dbReference type="AlphaFoldDB" id="A0A0G1UXV6"/>
<reference evidence="1 2" key="1">
    <citation type="journal article" date="2015" name="Nature">
        <title>rRNA introns, odd ribosomes, and small enigmatic genomes across a large radiation of phyla.</title>
        <authorList>
            <person name="Brown C.T."/>
            <person name="Hug L.A."/>
            <person name="Thomas B.C."/>
            <person name="Sharon I."/>
            <person name="Castelle C.J."/>
            <person name="Singh A."/>
            <person name="Wilkins M.J."/>
            <person name="Williams K.H."/>
            <person name="Banfield J.F."/>
        </authorList>
    </citation>
    <scope>NUCLEOTIDE SEQUENCE [LARGE SCALE GENOMIC DNA]</scope>
</reference>
<evidence type="ECO:0000313" key="1">
    <source>
        <dbReference type="EMBL" id="KKU99074.1"/>
    </source>
</evidence>
<gene>
    <name evidence="1" type="ORF">UY33_C0037G0005</name>
</gene>
<organism evidence="1 2">
    <name type="scientific">Candidatus Amesbacteria bacterium GW2011_GWA1_48_9</name>
    <dbReference type="NCBI Taxonomy" id="1618355"/>
    <lineage>
        <taxon>Bacteria</taxon>
        <taxon>Candidatus Amesiibacteriota</taxon>
    </lineage>
</organism>
<accession>A0A0G1UXV6</accession>
<sequence>MPRSSTPTIETTKDFILIKIPRRMFSGDVGRGKLSGLEHGLAQSLREAEQGKLYGPFPNAKDFLRALKKPGR</sequence>
<comment type="caution">
    <text evidence="1">The sequence shown here is derived from an EMBL/GenBank/DDBJ whole genome shotgun (WGS) entry which is preliminary data.</text>
</comment>